<name>A0A3M7SBT9_BRAPC</name>
<dbReference type="Proteomes" id="UP000276133">
    <property type="component" value="Unassembled WGS sequence"/>
</dbReference>
<protein>
    <submittedName>
        <fullName evidence="1">Uncharacterized protein</fullName>
    </submittedName>
</protein>
<accession>A0A3M7SBT9</accession>
<organism evidence="1 2">
    <name type="scientific">Brachionus plicatilis</name>
    <name type="common">Marine rotifer</name>
    <name type="synonym">Brachionus muelleri</name>
    <dbReference type="NCBI Taxonomy" id="10195"/>
    <lineage>
        <taxon>Eukaryota</taxon>
        <taxon>Metazoa</taxon>
        <taxon>Spiralia</taxon>
        <taxon>Gnathifera</taxon>
        <taxon>Rotifera</taxon>
        <taxon>Eurotatoria</taxon>
        <taxon>Monogononta</taxon>
        <taxon>Pseudotrocha</taxon>
        <taxon>Ploima</taxon>
        <taxon>Brachionidae</taxon>
        <taxon>Brachionus</taxon>
    </lineage>
</organism>
<proteinExistence type="predicted"/>
<gene>
    <name evidence="1" type="ORF">BpHYR1_034455</name>
</gene>
<keyword evidence="2" id="KW-1185">Reference proteome</keyword>
<reference evidence="1 2" key="1">
    <citation type="journal article" date="2018" name="Sci. Rep.">
        <title>Genomic signatures of local adaptation to the degree of environmental predictability in rotifers.</title>
        <authorList>
            <person name="Franch-Gras L."/>
            <person name="Hahn C."/>
            <person name="Garcia-Roger E.M."/>
            <person name="Carmona M.J."/>
            <person name="Serra M."/>
            <person name="Gomez A."/>
        </authorList>
    </citation>
    <scope>NUCLEOTIDE SEQUENCE [LARGE SCALE GENOMIC DNA]</scope>
    <source>
        <strain evidence="1">HYR1</strain>
    </source>
</reference>
<comment type="caution">
    <text evidence="1">The sequence shown here is derived from an EMBL/GenBank/DDBJ whole genome shotgun (WGS) entry which is preliminary data.</text>
</comment>
<dbReference type="AlphaFoldDB" id="A0A3M7SBT9"/>
<dbReference type="EMBL" id="REGN01001656">
    <property type="protein sequence ID" value="RNA33313.1"/>
    <property type="molecule type" value="Genomic_DNA"/>
</dbReference>
<sequence>MKKFNYKKHILIKILKTQSMICKIHIFSNCFKIIPTNHQSTAFEALALGKGSNSDLTVDVKNSNAFNSLNYC</sequence>
<evidence type="ECO:0000313" key="1">
    <source>
        <dbReference type="EMBL" id="RNA33313.1"/>
    </source>
</evidence>
<evidence type="ECO:0000313" key="2">
    <source>
        <dbReference type="Proteomes" id="UP000276133"/>
    </source>
</evidence>